<reference evidence="1" key="1">
    <citation type="submission" date="2021-02" db="EMBL/GenBank/DDBJ databases">
        <authorList>
            <consortium name="DOE Joint Genome Institute"/>
            <person name="Ahrendt S."/>
            <person name="Looney B.P."/>
            <person name="Miyauchi S."/>
            <person name="Morin E."/>
            <person name="Drula E."/>
            <person name="Courty P.E."/>
            <person name="Chicoki N."/>
            <person name="Fauchery L."/>
            <person name="Kohler A."/>
            <person name="Kuo A."/>
            <person name="Labutti K."/>
            <person name="Pangilinan J."/>
            <person name="Lipzen A."/>
            <person name="Riley R."/>
            <person name="Andreopoulos W."/>
            <person name="He G."/>
            <person name="Johnson J."/>
            <person name="Barry K.W."/>
            <person name="Grigoriev I.V."/>
            <person name="Nagy L."/>
            <person name="Hibbett D."/>
            <person name="Henrissat B."/>
            <person name="Matheny P.B."/>
            <person name="Labbe J."/>
            <person name="Martin F."/>
        </authorList>
    </citation>
    <scope>NUCLEOTIDE SEQUENCE</scope>
    <source>
        <strain evidence="1">EC-137</strain>
    </source>
</reference>
<sequence length="86" mass="9574">HFLTQIPQPMQRNSEMNAILSEGLTSMHSLPNGDRRVSATSVADVRTFLHSCAHLFGLHLLESTIAMRVILSCGILYPCPWLKQGQ</sequence>
<reference evidence="1" key="2">
    <citation type="journal article" date="2022" name="New Phytol.">
        <title>Evolutionary transition to the ectomycorrhizal habit in the genomes of a hyperdiverse lineage of mushroom-forming fungi.</title>
        <authorList>
            <person name="Looney B."/>
            <person name="Miyauchi S."/>
            <person name="Morin E."/>
            <person name="Drula E."/>
            <person name="Courty P.E."/>
            <person name="Kohler A."/>
            <person name="Kuo A."/>
            <person name="LaButti K."/>
            <person name="Pangilinan J."/>
            <person name="Lipzen A."/>
            <person name="Riley R."/>
            <person name="Andreopoulos W."/>
            <person name="He G."/>
            <person name="Johnson J."/>
            <person name="Nolan M."/>
            <person name="Tritt A."/>
            <person name="Barry K.W."/>
            <person name="Grigoriev I.V."/>
            <person name="Nagy L.G."/>
            <person name="Hibbett D."/>
            <person name="Henrissat B."/>
            <person name="Matheny P.B."/>
            <person name="Labbe J."/>
            <person name="Martin F.M."/>
        </authorList>
    </citation>
    <scope>NUCLEOTIDE SEQUENCE</scope>
    <source>
        <strain evidence="1">EC-137</strain>
    </source>
</reference>
<gene>
    <name evidence="1" type="ORF">K488DRAFT_52292</name>
</gene>
<evidence type="ECO:0000313" key="1">
    <source>
        <dbReference type="EMBL" id="KAI0031354.1"/>
    </source>
</evidence>
<proteinExistence type="predicted"/>
<comment type="caution">
    <text evidence="1">The sequence shown here is derived from an EMBL/GenBank/DDBJ whole genome shotgun (WGS) entry which is preliminary data.</text>
</comment>
<feature type="non-terminal residue" evidence="1">
    <location>
        <position position="1"/>
    </location>
</feature>
<name>A0ACB8QHP9_9AGAM</name>
<protein>
    <submittedName>
        <fullName evidence="1">Uncharacterized protein</fullName>
    </submittedName>
</protein>
<keyword evidence="2" id="KW-1185">Reference proteome</keyword>
<dbReference type="EMBL" id="MU273583">
    <property type="protein sequence ID" value="KAI0031354.1"/>
    <property type="molecule type" value="Genomic_DNA"/>
</dbReference>
<dbReference type="Proteomes" id="UP000814128">
    <property type="component" value="Unassembled WGS sequence"/>
</dbReference>
<organism evidence="1 2">
    <name type="scientific">Vararia minispora EC-137</name>
    <dbReference type="NCBI Taxonomy" id="1314806"/>
    <lineage>
        <taxon>Eukaryota</taxon>
        <taxon>Fungi</taxon>
        <taxon>Dikarya</taxon>
        <taxon>Basidiomycota</taxon>
        <taxon>Agaricomycotina</taxon>
        <taxon>Agaricomycetes</taxon>
        <taxon>Russulales</taxon>
        <taxon>Lachnocladiaceae</taxon>
        <taxon>Vararia</taxon>
    </lineage>
</organism>
<evidence type="ECO:0000313" key="2">
    <source>
        <dbReference type="Proteomes" id="UP000814128"/>
    </source>
</evidence>
<accession>A0ACB8QHP9</accession>